<dbReference type="GeneID" id="5979458"/>
<dbReference type="KEGG" id="pno:SNOG_12327"/>
<dbReference type="Proteomes" id="UP000001055">
    <property type="component" value="Unassembled WGS sequence"/>
</dbReference>
<proteinExistence type="predicted"/>
<dbReference type="HOGENOM" id="CLU_3384993_0_0_1"/>
<gene>
    <name evidence="1" type="ORF">SNOG_12327</name>
</gene>
<accession>Q0U7D7</accession>
<reference evidence="2" key="1">
    <citation type="journal article" date="2007" name="Plant Cell">
        <title>Dothideomycete-plant interactions illuminated by genome sequencing and EST analysis of the wheat pathogen Stagonospora nodorum.</title>
        <authorList>
            <person name="Hane J.K."/>
            <person name="Lowe R.G."/>
            <person name="Solomon P.S."/>
            <person name="Tan K.C."/>
            <person name="Schoch C.L."/>
            <person name="Spatafora J.W."/>
            <person name="Crous P.W."/>
            <person name="Kodira C."/>
            <person name="Birren B.W."/>
            <person name="Galagan J.E."/>
            <person name="Torriani S.F."/>
            <person name="McDonald B.A."/>
            <person name="Oliver R.P."/>
        </authorList>
    </citation>
    <scope>NUCLEOTIDE SEQUENCE [LARGE SCALE GENOMIC DNA]</scope>
    <source>
        <strain evidence="2">SN15 / ATCC MYA-4574 / FGSC 10173</strain>
    </source>
</reference>
<evidence type="ECO:0000313" key="1">
    <source>
        <dbReference type="EMBL" id="EAT80140.1"/>
    </source>
</evidence>
<sequence>MSPTLSQNIFALLRYATVIMEAQISKQQEVKDD</sequence>
<dbReference type="AlphaFoldDB" id="Q0U7D7"/>
<evidence type="ECO:0000313" key="2">
    <source>
        <dbReference type="Proteomes" id="UP000001055"/>
    </source>
</evidence>
<organism evidence="1 2">
    <name type="scientific">Phaeosphaeria nodorum (strain SN15 / ATCC MYA-4574 / FGSC 10173)</name>
    <name type="common">Glume blotch fungus</name>
    <name type="synonym">Parastagonospora nodorum</name>
    <dbReference type="NCBI Taxonomy" id="321614"/>
    <lineage>
        <taxon>Eukaryota</taxon>
        <taxon>Fungi</taxon>
        <taxon>Dikarya</taxon>
        <taxon>Ascomycota</taxon>
        <taxon>Pezizomycotina</taxon>
        <taxon>Dothideomycetes</taxon>
        <taxon>Pleosporomycetidae</taxon>
        <taxon>Pleosporales</taxon>
        <taxon>Pleosporineae</taxon>
        <taxon>Phaeosphaeriaceae</taxon>
        <taxon>Parastagonospora</taxon>
    </lineage>
</organism>
<dbReference type="EMBL" id="CH445346">
    <property type="protein sequence ID" value="EAT80140.1"/>
    <property type="molecule type" value="Genomic_DNA"/>
</dbReference>
<dbReference type="RefSeq" id="XP_001802549.1">
    <property type="nucleotide sequence ID" value="XM_001802497.1"/>
</dbReference>
<name>Q0U7D7_PHANO</name>
<protein>
    <submittedName>
        <fullName evidence="1">Uncharacterized protein</fullName>
    </submittedName>
</protein>
<dbReference type="InParanoid" id="Q0U7D7"/>